<dbReference type="OrthoDB" id="4022214at2759"/>
<feature type="non-terminal residue" evidence="3">
    <location>
        <position position="347"/>
    </location>
</feature>
<evidence type="ECO:0000256" key="2">
    <source>
        <dbReference type="ARBA" id="ARBA00023180"/>
    </source>
</evidence>
<keyword evidence="1" id="KW-0732">Signal</keyword>
<reference evidence="3" key="1">
    <citation type="journal article" date="2021" name="Open Biol.">
        <title>Shared evolutionary footprints suggest mitochondrial oxidative damage underlies multiple complex I losses in fungi.</title>
        <authorList>
            <person name="Schikora-Tamarit M.A."/>
            <person name="Marcet-Houben M."/>
            <person name="Nosek J."/>
            <person name="Gabaldon T."/>
        </authorList>
    </citation>
    <scope>NUCLEOTIDE SEQUENCE</scope>
    <source>
        <strain evidence="3">CBS2887</strain>
    </source>
</reference>
<dbReference type="InterPro" id="IPR025928">
    <property type="entry name" value="Flocculin_t3_rpt"/>
</dbReference>
<dbReference type="Proteomes" id="UP000774326">
    <property type="component" value="Unassembled WGS sequence"/>
</dbReference>
<accession>A0A9P8PX48</accession>
<organism evidence="3 4">
    <name type="scientific">Wickerhamomyces pijperi</name>
    <name type="common">Yeast</name>
    <name type="synonym">Pichia pijperi</name>
    <dbReference type="NCBI Taxonomy" id="599730"/>
    <lineage>
        <taxon>Eukaryota</taxon>
        <taxon>Fungi</taxon>
        <taxon>Dikarya</taxon>
        <taxon>Ascomycota</taxon>
        <taxon>Saccharomycotina</taxon>
        <taxon>Saccharomycetes</taxon>
        <taxon>Phaffomycetales</taxon>
        <taxon>Wickerhamomycetaceae</taxon>
        <taxon>Wickerhamomyces</taxon>
    </lineage>
</organism>
<sequence>HTDDVSFYPTTNSDGKWVTGTTTRDLSSGLASSQVLPTPLITGYFIAKEEVEFDVTIPGTLGPWDSISIVGKITDNTDIESTVFEIDNVPQSDVVADVKSSSFEVDSDHHFEGSNSEVKVSTRARVLGSGDITEAVTIIISRGSGTGNAKREVNSYELSFTLYQNDGASSSASVSDVGSSASASSASASGSSLSSGVTSSASRALSTSTDVVVSQSSTVVTITSCSGGVCTKVPVETGVTVITTTTNGVETIYTTYCPLTASTATVEAEHTTVVTVTSCSGGVCTKVPVETGVAVITTTTNGVETIYTTYCPLTASTATVEAEHTTVVTVTSCSGGVCTKVPVETGV</sequence>
<gene>
    <name evidence="3" type="ORF">WICPIJ_008415</name>
</gene>
<dbReference type="EMBL" id="JAEUBG010004798">
    <property type="protein sequence ID" value="KAH3680053.1"/>
    <property type="molecule type" value="Genomic_DNA"/>
</dbReference>
<evidence type="ECO:0000256" key="1">
    <source>
        <dbReference type="ARBA" id="ARBA00022729"/>
    </source>
</evidence>
<dbReference type="AlphaFoldDB" id="A0A9P8PX48"/>
<protein>
    <submittedName>
        <fullName evidence="3">Uncharacterized protein</fullName>
    </submittedName>
</protein>
<reference evidence="3" key="2">
    <citation type="submission" date="2021-01" db="EMBL/GenBank/DDBJ databases">
        <authorList>
            <person name="Schikora-Tamarit M.A."/>
        </authorList>
    </citation>
    <scope>NUCLEOTIDE SEQUENCE</scope>
    <source>
        <strain evidence="3">CBS2887</strain>
    </source>
</reference>
<name>A0A9P8PX48_WICPI</name>
<dbReference type="Pfam" id="PF13928">
    <property type="entry name" value="Flocculin_t3"/>
    <property type="match status" value="2"/>
</dbReference>
<proteinExistence type="predicted"/>
<evidence type="ECO:0000313" key="4">
    <source>
        <dbReference type="Proteomes" id="UP000774326"/>
    </source>
</evidence>
<keyword evidence="2" id="KW-0325">Glycoprotein</keyword>
<keyword evidence="4" id="KW-1185">Reference proteome</keyword>
<comment type="caution">
    <text evidence="3">The sequence shown here is derived from an EMBL/GenBank/DDBJ whole genome shotgun (WGS) entry which is preliminary data.</text>
</comment>
<feature type="non-terminal residue" evidence="3">
    <location>
        <position position="1"/>
    </location>
</feature>
<evidence type="ECO:0000313" key="3">
    <source>
        <dbReference type="EMBL" id="KAH3680053.1"/>
    </source>
</evidence>